<dbReference type="AlphaFoldDB" id="A0A914BVI3"/>
<protein>
    <submittedName>
        <fullName evidence="3">DH domain-containing protein</fullName>
    </submittedName>
</protein>
<dbReference type="InterPro" id="IPR000219">
    <property type="entry name" value="DH_dom"/>
</dbReference>
<dbReference type="SMART" id="SM00325">
    <property type="entry name" value="RhoGEF"/>
    <property type="match status" value="1"/>
</dbReference>
<dbReference type="Proteomes" id="UP000887540">
    <property type="component" value="Unplaced"/>
</dbReference>
<dbReference type="Pfam" id="PF00621">
    <property type="entry name" value="RhoGEF"/>
    <property type="match status" value="1"/>
</dbReference>
<dbReference type="PANTHER" id="PTHR46001">
    <property type="entry name" value="TIAM (MAMMALIAN TUMOR INVASION AND METASTASIS FACTOR) HOMOLOG"/>
    <property type="match status" value="1"/>
</dbReference>
<dbReference type="GO" id="GO:0007264">
    <property type="term" value="P:small GTPase-mediated signal transduction"/>
    <property type="evidence" value="ECO:0007669"/>
    <property type="project" value="InterPro"/>
</dbReference>
<dbReference type="InterPro" id="IPR011993">
    <property type="entry name" value="PH-like_dom_sf"/>
</dbReference>
<proteinExistence type="predicted"/>
<dbReference type="WBParaSite" id="ACRNAN_Path_1095.g4180.t1">
    <property type="protein sequence ID" value="ACRNAN_Path_1095.g4180.t1"/>
    <property type="gene ID" value="ACRNAN_Path_1095.g4180"/>
</dbReference>
<keyword evidence="2" id="KW-1185">Reference proteome</keyword>
<accession>A0A914BVI3</accession>
<dbReference type="InterPro" id="IPR035899">
    <property type="entry name" value="DBL_dom_sf"/>
</dbReference>
<dbReference type="SUPFAM" id="SSF48065">
    <property type="entry name" value="DBL homology domain (DH-domain)"/>
    <property type="match status" value="1"/>
</dbReference>
<dbReference type="Gene3D" id="1.20.900.10">
    <property type="entry name" value="Dbl homology (DH) domain"/>
    <property type="match status" value="1"/>
</dbReference>
<feature type="domain" description="DH" evidence="1">
    <location>
        <begin position="162"/>
        <end position="346"/>
    </location>
</feature>
<dbReference type="GO" id="GO:0005085">
    <property type="term" value="F:guanyl-nucleotide exchange factor activity"/>
    <property type="evidence" value="ECO:0007669"/>
    <property type="project" value="InterPro"/>
</dbReference>
<dbReference type="InterPro" id="IPR043537">
    <property type="entry name" value="Tiam1/Tiam2/Sif"/>
</dbReference>
<reference evidence="3" key="1">
    <citation type="submission" date="2022-11" db="UniProtKB">
        <authorList>
            <consortium name="WormBaseParasite"/>
        </authorList>
    </citation>
    <scope>IDENTIFICATION</scope>
</reference>
<sequence length="498" mass="57591">MEIAGSRNRDEVISFLKQRLTWISTRIGAYKIVPSGSSEKTYPSLEWLYTLKYSLIYRIASMKELLPKPNLAVVVYPPDLRAKIPSTHFCHWVHIYASANENLAMKEYLQITCEKDISLDNVETQFSSRELSHIDTFDKLPSLPTCLFSDQKAQQKNISEERLYKSVVELVQTEEAFVTDLDKLINQYILPANLSFLEATEKLQKTHAGFLSSLRDAAGDLLMPSNAFAPLNYAQIKDAVMRISALFINKCNSFKVYSEYSAAYLRFQHLQSEDPLIKRRLSELNLSGQQRESIQSMLIKPIQRVLKYPLFLEQIRENCVKDSIEQKQCAQSLTRMQTLATYVNEMQRIYEEYGDELDQLAKSHNLRLDLRDLFMFAHLKWLNADEKYVDCVAFVFTNFIILLSESKKKVKPHRILPIWEIEINEVENTDTEPSTQHVFTIIHMNGREDFVYQIACCHPEIKMYFIKSVKKALRAYMRLKPRPISGSSQSDGGYGSGH</sequence>
<dbReference type="Pfam" id="PF23014">
    <property type="entry name" value="PH_Tiam1"/>
    <property type="match status" value="1"/>
</dbReference>
<evidence type="ECO:0000313" key="2">
    <source>
        <dbReference type="Proteomes" id="UP000887540"/>
    </source>
</evidence>
<organism evidence="2 3">
    <name type="scientific">Acrobeloides nanus</name>
    <dbReference type="NCBI Taxonomy" id="290746"/>
    <lineage>
        <taxon>Eukaryota</taxon>
        <taxon>Metazoa</taxon>
        <taxon>Ecdysozoa</taxon>
        <taxon>Nematoda</taxon>
        <taxon>Chromadorea</taxon>
        <taxon>Rhabditida</taxon>
        <taxon>Tylenchina</taxon>
        <taxon>Cephalobomorpha</taxon>
        <taxon>Cephaloboidea</taxon>
        <taxon>Cephalobidae</taxon>
        <taxon>Acrobeloides</taxon>
    </lineage>
</organism>
<dbReference type="PANTHER" id="PTHR46001:SF3">
    <property type="entry name" value="PROTEIN STILL LIFE, ISOFORM SIF TYPE 1"/>
    <property type="match status" value="1"/>
</dbReference>
<dbReference type="InterPro" id="IPR055230">
    <property type="entry name" value="PH_Tiam1/2"/>
</dbReference>
<evidence type="ECO:0000313" key="3">
    <source>
        <dbReference type="WBParaSite" id="ACRNAN_Path_1095.g4180.t1"/>
    </source>
</evidence>
<dbReference type="SUPFAM" id="SSF50729">
    <property type="entry name" value="PH domain-like"/>
    <property type="match status" value="1"/>
</dbReference>
<evidence type="ECO:0000259" key="1">
    <source>
        <dbReference type="PROSITE" id="PS50010"/>
    </source>
</evidence>
<name>A0A914BVI3_9BILA</name>
<dbReference type="PROSITE" id="PS50010">
    <property type="entry name" value="DH_2"/>
    <property type="match status" value="1"/>
</dbReference>
<dbReference type="Gene3D" id="2.30.29.30">
    <property type="entry name" value="Pleckstrin-homology domain (PH domain)/Phosphotyrosine-binding domain (PTB)"/>
    <property type="match status" value="1"/>
</dbReference>